<proteinExistence type="predicted"/>
<evidence type="ECO:0000259" key="4">
    <source>
        <dbReference type="Pfam" id="PF14383"/>
    </source>
</evidence>
<feature type="domain" description="DUF3741" evidence="4">
    <location>
        <begin position="87"/>
        <end position="107"/>
    </location>
</feature>
<feature type="compositionally biased region" description="Basic and acidic residues" evidence="1">
    <location>
        <begin position="467"/>
        <end position="480"/>
    </location>
</feature>
<evidence type="ECO:0000313" key="5">
    <source>
        <dbReference type="EMBL" id="KAK4272944.1"/>
    </source>
</evidence>
<feature type="region of interest" description="Disordered" evidence="1">
    <location>
        <begin position="108"/>
        <end position="148"/>
    </location>
</feature>
<dbReference type="InterPro" id="IPR022212">
    <property type="entry name" value="DUF3741"/>
</dbReference>
<organism evidence="5 6">
    <name type="scientific">Acacia crassicarpa</name>
    <name type="common">northern wattle</name>
    <dbReference type="NCBI Taxonomy" id="499986"/>
    <lineage>
        <taxon>Eukaryota</taxon>
        <taxon>Viridiplantae</taxon>
        <taxon>Streptophyta</taxon>
        <taxon>Embryophyta</taxon>
        <taxon>Tracheophyta</taxon>
        <taxon>Spermatophyta</taxon>
        <taxon>Magnoliopsida</taxon>
        <taxon>eudicotyledons</taxon>
        <taxon>Gunneridae</taxon>
        <taxon>Pentapetalae</taxon>
        <taxon>rosids</taxon>
        <taxon>fabids</taxon>
        <taxon>Fabales</taxon>
        <taxon>Fabaceae</taxon>
        <taxon>Caesalpinioideae</taxon>
        <taxon>mimosoid clade</taxon>
        <taxon>Acacieae</taxon>
        <taxon>Acacia</taxon>
    </lineage>
</organism>
<evidence type="ECO:0000313" key="6">
    <source>
        <dbReference type="Proteomes" id="UP001293593"/>
    </source>
</evidence>
<feature type="compositionally biased region" description="Low complexity" evidence="1">
    <location>
        <begin position="42"/>
        <end position="59"/>
    </location>
</feature>
<dbReference type="Pfam" id="PF14383">
    <property type="entry name" value="VARLMGL"/>
    <property type="match status" value="1"/>
</dbReference>
<feature type="domain" description="DUF3741" evidence="2">
    <location>
        <begin position="184"/>
        <end position="228"/>
    </location>
</feature>
<dbReference type="Pfam" id="PF14309">
    <property type="entry name" value="DUF4378"/>
    <property type="match status" value="1"/>
</dbReference>
<feature type="domain" description="DUF4378" evidence="3">
    <location>
        <begin position="825"/>
        <end position="975"/>
    </location>
</feature>
<evidence type="ECO:0000259" key="2">
    <source>
        <dbReference type="Pfam" id="PF12552"/>
    </source>
</evidence>
<feature type="region of interest" description="Disordered" evidence="1">
    <location>
        <begin position="587"/>
        <end position="622"/>
    </location>
</feature>
<feature type="region of interest" description="Disordered" evidence="1">
    <location>
        <begin position="1"/>
        <end position="60"/>
    </location>
</feature>
<evidence type="ECO:0000256" key="1">
    <source>
        <dbReference type="SAM" id="MobiDB-lite"/>
    </source>
</evidence>
<feature type="compositionally biased region" description="Basic residues" evidence="1">
    <location>
        <begin position="588"/>
        <end position="599"/>
    </location>
</feature>
<dbReference type="InterPro" id="IPR032795">
    <property type="entry name" value="DUF3741-assoc"/>
</dbReference>
<gene>
    <name evidence="5" type="ORF">QN277_021429</name>
</gene>
<feature type="compositionally biased region" description="Polar residues" evidence="1">
    <location>
        <begin position="11"/>
        <end position="29"/>
    </location>
</feature>
<comment type="caution">
    <text evidence="5">The sequence shown here is derived from an EMBL/GenBank/DDBJ whole genome shotgun (WGS) entry which is preliminary data.</text>
</comment>
<dbReference type="Proteomes" id="UP001293593">
    <property type="component" value="Unassembled WGS sequence"/>
</dbReference>
<evidence type="ECO:0008006" key="7">
    <source>
        <dbReference type="Google" id="ProtNLM"/>
    </source>
</evidence>
<reference evidence="5" key="1">
    <citation type="submission" date="2023-10" db="EMBL/GenBank/DDBJ databases">
        <title>Chromosome-level genome of the transformable northern wattle, Acacia crassicarpa.</title>
        <authorList>
            <person name="Massaro I."/>
            <person name="Sinha N.R."/>
            <person name="Poethig S."/>
            <person name="Leichty A.R."/>
        </authorList>
    </citation>
    <scope>NUCLEOTIDE SEQUENCE</scope>
    <source>
        <strain evidence="5">Acra3RX</strain>
        <tissue evidence="5">Leaf</tissue>
    </source>
</reference>
<name>A0AAE1KEJ6_9FABA</name>
<accession>A0AAE1KEJ6</accession>
<keyword evidence="6" id="KW-1185">Reference proteome</keyword>
<feature type="compositionally biased region" description="Basic residues" evidence="1">
    <location>
        <begin position="1"/>
        <end position="10"/>
    </location>
</feature>
<dbReference type="PANTHER" id="PTHR46836:SF8">
    <property type="entry name" value="AFADIN"/>
    <property type="match status" value="1"/>
</dbReference>
<protein>
    <recommendedName>
        <fullName evidence="7">DUF4378 domain-containing protein</fullName>
    </recommendedName>
</protein>
<sequence>MEKLRHKRSKAPTSADRSSQPQPALSQGNKEVHRPRKHPNLPSDSSSSASSVAPKDSSSFKFGWRSSKQLFGAPIKKLLAEEMSGETDSKRRAPGVIARLMGLDGMPLQLPANKQHKSSSEVHLQRRPQLDITQSGRSSRRSSRDQQEFKDVFEVSEIPKAESCRYPLQGTDLIATDAEISFIEQKFMDAKRLATDRDSLSSKEFHDALEVLDSNTDLLLKYFQRPDSLFKKHLNDLQTAPLQSHCKYVEAMRATDMEKYEQHHDYSWRSARDTTRLNCNRSHQKCLDGYAAQFDRRHAMHGSPKSPKLQLSAKDKQDAIPTKIVVLKPNFGKVQNAAKFISSCSSHAFLTESENSAAYPDVRNRGLELNKGNLPDTVGFSRQNSMESREIAKEITRRMKSSIYNGSMVFSSSRITGYAGDDSSCDFSENESAEESEVTSATLANNVELSNHSNHSRTSSRSSESSVSREAKKRLSERWKMTHKSQQVQAISRGSTLADMLAIPDRERKAANSKNMSSGGGFYNKFATNSSPAGPAEPLGISSKDGWKDGCIGSLSRSRSLPASSTGLGSPRTVHVDRFVMPKEALKRERRKDAKRFHQQRGLNTRNLKSGHKKSWSSHSTNMEIYDSSPDIYTIRDKVNTKPEEYPPKIEVPSSDSLTEIPRDTSVIAEDVVEAALKNAACSSESPDPVLCELPSGISTTGNPSAVDDNLLKQEPSVGSSSGSSVASQSLVSGLESSCCKDADQPSPVSVLEPSFTDDVSSCSECFESLSADLQGLRMQLQMLKLESEEYGEGPMLISSDEDGGEACHLGISEGNGLNGDSWESSYIIDVLSESGVDGTYPLAYSGAWCSPECPVSPTVFDELEKRYSDCTASSRPERRMLFDSVNSGIMKIYKQSENHRPWLNPTVTNIVGCKLMKRGLQDDLCTLLRSQGKVKDDSLGKVLVSESEWLDVRDDLDTVGREVEGLLLDDLVAEVVGFVDILYPK</sequence>
<feature type="compositionally biased region" description="Low complexity" evidence="1">
    <location>
        <begin position="450"/>
        <end position="466"/>
    </location>
</feature>
<dbReference type="PANTHER" id="PTHR46836">
    <property type="entry name" value="AFADIN"/>
    <property type="match status" value="1"/>
</dbReference>
<dbReference type="InterPro" id="IPR025486">
    <property type="entry name" value="DUF4378"/>
</dbReference>
<feature type="region of interest" description="Disordered" evidence="1">
    <location>
        <begin position="447"/>
        <end position="492"/>
    </location>
</feature>
<dbReference type="EMBL" id="JAWXYG010000005">
    <property type="protein sequence ID" value="KAK4272944.1"/>
    <property type="molecule type" value="Genomic_DNA"/>
</dbReference>
<dbReference type="Pfam" id="PF12552">
    <property type="entry name" value="DUF3741"/>
    <property type="match status" value="1"/>
</dbReference>
<evidence type="ECO:0000259" key="3">
    <source>
        <dbReference type="Pfam" id="PF14309"/>
    </source>
</evidence>
<dbReference type="AlphaFoldDB" id="A0AAE1KEJ6"/>